<evidence type="ECO:0000313" key="4">
    <source>
        <dbReference type="Proteomes" id="UP001445335"/>
    </source>
</evidence>
<feature type="compositionally biased region" description="Polar residues" evidence="1">
    <location>
        <begin position="129"/>
        <end position="138"/>
    </location>
</feature>
<dbReference type="Pfam" id="PF13424">
    <property type="entry name" value="TPR_12"/>
    <property type="match status" value="1"/>
</dbReference>
<dbReference type="InterPro" id="IPR053137">
    <property type="entry name" value="NLR-like"/>
</dbReference>
<dbReference type="Gene3D" id="1.25.40.10">
    <property type="entry name" value="Tetratricopeptide repeat domain"/>
    <property type="match status" value="2"/>
</dbReference>
<dbReference type="AlphaFoldDB" id="A0AAW1QHA1"/>
<dbReference type="SUPFAM" id="SSF48452">
    <property type="entry name" value="TPR-like"/>
    <property type="match status" value="2"/>
</dbReference>
<dbReference type="PANTHER" id="PTHR46082">
    <property type="entry name" value="ATP/GTP-BINDING PROTEIN-RELATED"/>
    <property type="match status" value="1"/>
</dbReference>
<keyword evidence="2" id="KW-0812">Transmembrane</keyword>
<evidence type="ECO:0008006" key="5">
    <source>
        <dbReference type="Google" id="ProtNLM"/>
    </source>
</evidence>
<protein>
    <recommendedName>
        <fullName evidence="5">Tetratricopeptide repeat protein</fullName>
    </recommendedName>
</protein>
<feature type="transmembrane region" description="Helical" evidence="2">
    <location>
        <begin position="15"/>
        <end position="33"/>
    </location>
</feature>
<dbReference type="PANTHER" id="PTHR46082:SF6">
    <property type="entry name" value="AAA+ ATPASE DOMAIN-CONTAINING PROTEIN-RELATED"/>
    <property type="match status" value="1"/>
</dbReference>
<feature type="compositionally biased region" description="Acidic residues" evidence="1">
    <location>
        <begin position="318"/>
        <end position="338"/>
    </location>
</feature>
<accession>A0AAW1QHA1</accession>
<name>A0AAW1QHA1_9CHLO</name>
<feature type="region of interest" description="Disordered" evidence="1">
    <location>
        <begin position="39"/>
        <end position="341"/>
    </location>
</feature>
<reference evidence="3 4" key="1">
    <citation type="journal article" date="2024" name="Nat. Commun.">
        <title>Phylogenomics reveals the evolutionary origins of lichenization in chlorophyte algae.</title>
        <authorList>
            <person name="Puginier C."/>
            <person name="Libourel C."/>
            <person name="Otte J."/>
            <person name="Skaloud P."/>
            <person name="Haon M."/>
            <person name="Grisel S."/>
            <person name="Petersen M."/>
            <person name="Berrin J.G."/>
            <person name="Delaux P.M."/>
            <person name="Dal Grande F."/>
            <person name="Keller J."/>
        </authorList>
    </citation>
    <scope>NUCLEOTIDE SEQUENCE [LARGE SCALE GENOMIC DNA]</scope>
    <source>
        <strain evidence="3 4">SAG 245.80</strain>
    </source>
</reference>
<comment type="caution">
    <text evidence="3">The sequence shown here is derived from an EMBL/GenBank/DDBJ whole genome shotgun (WGS) entry which is preliminary data.</text>
</comment>
<gene>
    <name evidence="3" type="ORF">WJX81_000266</name>
</gene>
<sequence length="712" mass="73525">MNLSEDVHSGGRNQGVMLAALIGGGVLLTAFLARKLLSKAKGKPQQCQQKHAERTASRKRSDRPGGPSTPGRSSLERTASEASAAPLRKHARHEDAAKASPPKVGAGGKQFRRSASGTKRRLPPKRGSASGSATSPQAAGQGEAAAVRESRLSAMPGAAAGVEGVDPKTDPAPGSTAEDAGPSLREETSSKEAKMETPSGSNAASGEVSVLAEEAGKGSGAERDHVAVAEKPSQAQGEAIALKEASGEAAVPAKAGDPEGALSHDPAGRAGGHDLTAEAPAARPPVSDKEPALKEQYPDEDGREGTAVNKQASTEAGPEGELEEDVSEPQPETAEEQDVERQTIAAVSLWNEKRNYAGALRSAQRAVDAARGEGVRPYFLASAAASMADMLGNSDKLPEAADALRTAFQAAREARMPGLASREGRRLSSVLANIGRLEDARAVAQELLEADVAALGAQHPSTVQARSALAQIIDALGRPEEAQMMLAEAAQQLEAAGSTAALGKGAAEGSQQANKAPAGEGSMAPEAAVQPYMAAAHSMVDLGRLQDKVGAGLEAEASLRRAVELAETAHVRRAPETAFAVGQLAAFLKRRGSGTALREAAELYAWLQEVTQAQRGFADQNNALALRTLADIHTQLGQHDQAVREAELALQAMQAVAGRTHPVMQSFWEALAKIKQEAGDPKGAQNALRELGATFCAASNVARPAPEVNVGA</sequence>
<feature type="compositionally biased region" description="Basic and acidic residues" evidence="1">
    <location>
        <begin position="214"/>
        <end position="228"/>
    </location>
</feature>
<feature type="compositionally biased region" description="Basic and acidic residues" evidence="1">
    <location>
        <begin position="184"/>
        <end position="195"/>
    </location>
</feature>
<proteinExistence type="predicted"/>
<dbReference type="EMBL" id="JALJOU010000113">
    <property type="protein sequence ID" value="KAK9820830.1"/>
    <property type="molecule type" value="Genomic_DNA"/>
</dbReference>
<evidence type="ECO:0000256" key="2">
    <source>
        <dbReference type="SAM" id="Phobius"/>
    </source>
</evidence>
<evidence type="ECO:0000256" key="1">
    <source>
        <dbReference type="SAM" id="MobiDB-lite"/>
    </source>
</evidence>
<dbReference type="Proteomes" id="UP001445335">
    <property type="component" value="Unassembled WGS sequence"/>
</dbReference>
<keyword evidence="2" id="KW-0472">Membrane</keyword>
<keyword evidence="4" id="KW-1185">Reference proteome</keyword>
<feature type="compositionally biased region" description="Basic and acidic residues" evidence="1">
    <location>
        <begin position="286"/>
        <end position="297"/>
    </location>
</feature>
<organism evidence="3 4">
    <name type="scientific">Elliptochloris bilobata</name>
    <dbReference type="NCBI Taxonomy" id="381761"/>
    <lineage>
        <taxon>Eukaryota</taxon>
        <taxon>Viridiplantae</taxon>
        <taxon>Chlorophyta</taxon>
        <taxon>core chlorophytes</taxon>
        <taxon>Trebouxiophyceae</taxon>
        <taxon>Trebouxiophyceae incertae sedis</taxon>
        <taxon>Elliptochloris clade</taxon>
        <taxon>Elliptochloris</taxon>
    </lineage>
</organism>
<evidence type="ECO:0000313" key="3">
    <source>
        <dbReference type="EMBL" id="KAK9820830.1"/>
    </source>
</evidence>
<dbReference type="InterPro" id="IPR011990">
    <property type="entry name" value="TPR-like_helical_dom_sf"/>
</dbReference>
<keyword evidence="2" id="KW-1133">Transmembrane helix</keyword>